<dbReference type="GO" id="GO:0071004">
    <property type="term" value="C:U2-type prespliceosome"/>
    <property type="evidence" value="ECO:0007669"/>
    <property type="project" value="TreeGrafter"/>
</dbReference>
<dbReference type="PANTHER" id="PTHR23205">
    <property type="entry name" value="SPLICING FACTOR 3A SUBUNIT 2"/>
    <property type="match status" value="1"/>
</dbReference>
<name>A0A6C1DN62_SACPS</name>
<dbReference type="Proteomes" id="UP000501346">
    <property type="component" value="Chromosome ScIV"/>
</dbReference>
<dbReference type="PANTHER" id="PTHR23205:SF0">
    <property type="entry name" value="SPLICING FACTOR 3A SUBUNIT 2"/>
    <property type="match status" value="1"/>
</dbReference>
<dbReference type="InterPro" id="IPR013087">
    <property type="entry name" value="Znf_C2H2_type"/>
</dbReference>
<keyword evidence="7" id="KW-0508">mRNA splicing</keyword>
<dbReference type="EMBL" id="CP048985">
    <property type="protein sequence ID" value="QID78496.1"/>
    <property type="molecule type" value="Genomic_DNA"/>
</dbReference>
<dbReference type="GO" id="GO:0003676">
    <property type="term" value="F:nucleic acid binding"/>
    <property type="evidence" value="ECO:0007669"/>
    <property type="project" value="InterPro"/>
</dbReference>
<gene>
    <name evidence="11" type="primary">PRP11_1</name>
    <name evidence="11" type="ORF">GRS66_000703</name>
</gene>
<keyword evidence="5" id="KW-0863">Zinc-finger</keyword>
<dbReference type="InterPro" id="IPR052092">
    <property type="entry name" value="SF3A2"/>
</dbReference>
<dbReference type="GO" id="GO:0071013">
    <property type="term" value="C:catalytic step 2 spliceosome"/>
    <property type="evidence" value="ECO:0007669"/>
    <property type="project" value="TreeGrafter"/>
</dbReference>
<dbReference type="AlphaFoldDB" id="A0A6C1DN62"/>
<dbReference type="Pfam" id="PF12874">
    <property type="entry name" value="zf-met"/>
    <property type="match status" value="1"/>
</dbReference>
<keyword evidence="2" id="KW-0507">mRNA processing</keyword>
<keyword evidence="4" id="KW-0747">Spliceosome</keyword>
<dbReference type="InterPro" id="IPR003604">
    <property type="entry name" value="Matrin/U1-like-C_Znf_C2H2"/>
</dbReference>
<dbReference type="GO" id="GO:0008270">
    <property type="term" value="F:zinc ion binding"/>
    <property type="evidence" value="ECO:0007669"/>
    <property type="project" value="UniProtKB-KW"/>
</dbReference>
<dbReference type="InterPro" id="IPR031781">
    <property type="entry name" value="SF3A2_dom"/>
</dbReference>
<sequence length="266" mass="29907">MNYLEGVGSKKGGGGIASESQFNVQRRKEVESLLSKGENVPYTFQDEKDDQVRSNPYIYKNHSGKLVCKLCNTMHMSWSSVERHLGGKKHGLNVLRRGISIEKSSLGREGQTTHDFRQQQKIIEAKQSLKNNGTIPVCKIATVKNPKNGSVGLAIQVNYSSEVKENSVDSDDKAKVPPLIRIVSGLELSDTKQKGKKFLVIAYEPFENIAIELPPNEIIFSENNDMDNNNDGVDELNKKCTFWDAISKLYYVQFFFKQAEQEQADV</sequence>
<dbReference type="Gene3D" id="2.60.40.2690">
    <property type="match status" value="1"/>
</dbReference>
<keyword evidence="12" id="KW-1185">Reference proteome</keyword>
<evidence type="ECO:0000313" key="12">
    <source>
        <dbReference type="Proteomes" id="UP000501346"/>
    </source>
</evidence>
<dbReference type="GO" id="GO:0000245">
    <property type="term" value="P:spliceosomal complex assembly"/>
    <property type="evidence" value="ECO:0007669"/>
    <property type="project" value="TreeGrafter"/>
</dbReference>
<evidence type="ECO:0000256" key="9">
    <source>
        <dbReference type="SAM" id="MobiDB-lite"/>
    </source>
</evidence>
<evidence type="ECO:0000256" key="5">
    <source>
        <dbReference type="ARBA" id="ARBA00022771"/>
    </source>
</evidence>
<reference evidence="11 12" key="1">
    <citation type="journal article" date="2019" name="BMC Genomics">
        <title>Chromosome level assembly and comparative genome analysis confirm lager-brewing yeasts originated from a single hybridization.</title>
        <authorList>
            <person name="Salazar A.N."/>
            <person name="Gorter de Vries A.R."/>
            <person name="van den Broek M."/>
            <person name="Brouwers N."/>
            <person name="de la Torre Cortes P."/>
            <person name="Kuijpers N.G.A."/>
            <person name="Daran J.G."/>
            <person name="Abeel T."/>
        </authorList>
    </citation>
    <scope>NUCLEOTIDE SEQUENCE [LARGE SCALE GENOMIC DNA]</scope>
    <source>
        <strain evidence="11 12">CBS 1483</strain>
    </source>
</reference>
<dbReference type="OrthoDB" id="10250970at2759"/>
<feature type="domain" description="U1-type" evidence="10">
    <location>
        <begin position="63"/>
        <end position="97"/>
    </location>
</feature>
<evidence type="ECO:0000256" key="4">
    <source>
        <dbReference type="ARBA" id="ARBA00022728"/>
    </source>
</evidence>
<protein>
    <submittedName>
        <fullName evidence="11">snRNA-associated protein</fullName>
    </submittedName>
</protein>
<dbReference type="Pfam" id="PF16835">
    <property type="entry name" value="SF3A2"/>
    <property type="match status" value="1"/>
</dbReference>
<keyword evidence="6" id="KW-0862">Zinc</keyword>
<evidence type="ECO:0000256" key="6">
    <source>
        <dbReference type="ARBA" id="ARBA00022833"/>
    </source>
</evidence>
<dbReference type="InterPro" id="IPR036236">
    <property type="entry name" value="Znf_C2H2_sf"/>
</dbReference>
<dbReference type="FunFam" id="2.60.40.2690:FF:000005">
    <property type="entry name" value="Pre-mRNA-splicing factor PRP11"/>
    <property type="match status" value="1"/>
</dbReference>
<dbReference type="GO" id="GO:0005686">
    <property type="term" value="C:U2 snRNP"/>
    <property type="evidence" value="ECO:0007669"/>
    <property type="project" value="TreeGrafter"/>
</dbReference>
<evidence type="ECO:0000256" key="1">
    <source>
        <dbReference type="ARBA" id="ARBA00008995"/>
    </source>
</evidence>
<comment type="similarity">
    <text evidence="1">Belongs to the SF3A2 family.</text>
</comment>
<feature type="region of interest" description="Disordered" evidence="9">
    <location>
        <begin position="1"/>
        <end position="21"/>
    </location>
</feature>
<dbReference type="SMART" id="SM00451">
    <property type="entry name" value="ZnF_U1"/>
    <property type="match status" value="1"/>
</dbReference>
<keyword evidence="8" id="KW-0539">Nucleus</keyword>
<dbReference type="SUPFAM" id="SSF57667">
    <property type="entry name" value="beta-beta-alpha zinc fingers"/>
    <property type="match status" value="1"/>
</dbReference>
<organism evidence="11 12">
    <name type="scientific">Saccharomyces pastorianus</name>
    <name type="common">Lager yeast</name>
    <name type="synonym">Saccharomyces cerevisiae x Saccharomyces eubayanus</name>
    <dbReference type="NCBI Taxonomy" id="27292"/>
    <lineage>
        <taxon>Eukaryota</taxon>
        <taxon>Fungi</taxon>
        <taxon>Dikarya</taxon>
        <taxon>Ascomycota</taxon>
        <taxon>Saccharomycotina</taxon>
        <taxon>Saccharomycetes</taxon>
        <taxon>Saccharomycetales</taxon>
        <taxon>Saccharomycetaceae</taxon>
        <taxon>Saccharomyces</taxon>
    </lineage>
</organism>
<evidence type="ECO:0000259" key="10">
    <source>
        <dbReference type="SMART" id="SM00451"/>
    </source>
</evidence>
<evidence type="ECO:0000313" key="11">
    <source>
        <dbReference type="EMBL" id="QID78496.1"/>
    </source>
</evidence>
<evidence type="ECO:0000256" key="7">
    <source>
        <dbReference type="ARBA" id="ARBA00023187"/>
    </source>
</evidence>
<proteinExistence type="inferred from homology"/>
<evidence type="ECO:0000256" key="2">
    <source>
        <dbReference type="ARBA" id="ARBA00022664"/>
    </source>
</evidence>
<evidence type="ECO:0000256" key="8">
    <source>
        <dbReference type="ARBA" id="ARBA00023242"/>
    </source>
</evidence>
<keyword evidence="3" id="KW-0479">Metal-binding</keyword>
<accession>A0A6C1DN62</accession>
<evidence type="ECO:0000256" key="3">
    <source>
        <dbReference type="ARBA" id="ARBA00022723"/>
    </source>
</evidence>